<keyword evidence="3" id="KW-0804">Transcription</keyword>
<evidence type="ECO:0000313" key="6">
    <source>
        <dbReference type="EMBL" id="SVP92015.1"/>
    </source>
</evidence>
<comment type="subcellular location">
    <subcellularLocation>
        <location evidence="1">Nucleus</location>
    </subcellularLocation>
</comment>
<dbReference type="GO" id="GO:0005666">
    <property type="term" value="C:RNA polymerase III complex"/>
    <property type="evidence" value="ECO:0007669"/>
    <property type="project" value="InterPro"/>
</dbReference>
<keyword evidence="4" id="KW-0539">Nucleus</keyword>
<dbReference type="EMBL" id="UIVS01000002">
    <property type="protein sequence ID" value="SVP92261.1"/>
    <property type="molecule type" value="Genomic_DNA"/>
</dbReference>
<dbReference type="Pfam" id="PF05132">
    <property type="entry name" value="RNA_pol_Rpc4"/>
    <property type="match status" value="1"/>
</dbReference>
<evidence type="ECO:0000256" key="5">
    <source>
        <dbReference type="SAM" id="MobiDB-lite"/>
    </source>
</evidence>
<dbReference type="PANTHER" id="PTHR13408">
    <property type="entry name" value="DNA-DIRECTED RNA POLYMERASE III"/>
    <property type="match status" value="1"/>
</dbReference>
<dbReference type="VEuPathDB" id="PiroplasmaDB:TA11445"/>
<protein>
    <submittedName>
        <fullName evidence="6">RNA polymerase III RPC4, putative</fullName>
    </submittedName>
</protein>
<dbReference type="GO" id="GO:0042797">
    <property type="term" value="P:tRNA transcription by RNA polymerase III"/>
    <property type="evidence" value="ECO:0007669"/>
    <property type="project" value="TreeGrafter"/>
</dbReference>
<dbReference type="InterPro" id="IPR007811">
    <property type="entry name" value="RPC4"/>
</dbReference>
<evidence type="ECO:0000256" key="1">
    <source>
        <dbReference type="ARBA" id="ARBA00004123"/>
    </source>
</evidence>
<evidence type="ECO:0000313" key="7">
    <source>
        <dbReference type="EMBL" id="SVP92261.1"/>
    </source>
</evidence>
<feature type="region of interest" description="Disordered" evidence="5">
    <location>
        <begin position="1"/>
        <end position="38"/>
    </location>
</feature>
<evidence type="ECO:0000256" key="3">
    <source>
        <dbReference type="ARBA" id="ARBA00023163"/>
    </source>
</evidence>
<sequence length="201" mass="22758">MMDLFADDEVEDNELKNNNDPNQFLKYESDPIPLDGSRNSMDITSIEALEELAELNPNLILPHLLPLNEKLSPPRGTTHDIFNKEGIQLMHVQMPNSLPAIDRELEIGESEDKTDKKVYEPSKLEFLPSGQLGKLRIHKSGKIMLHIDGHEFNFLRGNGSTCNQQVACHLEQNNEFLFLGNFHNRFVVSPNLSCLGANQHT</sequence>
<accession>A0A3B0MQM3</accession>
<keyword evidence="2" id="KW-0240">DNA-directed RNA polymerase</keyword>
<reference evidence="6" key="1">
    <citation type="submission" date="2018-07" db="EMBL/GenBank/DDBJ databases">
        <authorList>
            <person name="Quirk P.G."/>
            <person name="Krulwich T.A."/>
        </authorList>
    </citation>
    <scope>NUCLEOTIDE SEQUENCE</scope>
    <source>
        <strain evidence="6">Anand</strain>
    </source>
</reference>
<name>A0A3B0MQM3_THEAN</name>
<gene>
    <name evidence="6" type="ORF">TAT_000204800</name>
    <name evidence="7" type="ORF">TAV_000205000</name>
</gene>
<feature type="compositionally biased region" description="Acidic residues" evidence="5">
    <location>
        <begin position="1"/>
        <end position="12"/>
    </location>
</feature>
<organism evidence="6">
    <name type="scientific">Theileria annulata</name>
    <dbReference type="NCBI Taxonomy" id="5874"/>
    <lineage>
        <taxon>Eukaryota</taxon>
        <taxon>Sar</taxon>
        <taxon>Alveolata</taxon>
        <taxon>Apicomplexa</taxon>
        <taxon>Aconoidasida</taxon>
        <taxon>Piroplasmida</taxon>
        <taxon>Theileriidae</taxon>
        <taxon>Theileria</taxon>
    </lineage>
</organism>
<evidence type="ECO:0000256" key="4">
    <source>
        <dbReference type="ARBA" id="ARBA00023242"/>
    </source>
</evidence>
<evidence type="ECO:0000256" key="2">
    <source>
        <dbReference type="ARBA" id="ARBA00022478"/>
    </source>
</evidence>
<dbReference type="GO" id="GO:0003677">
    <property type="term" value="F:DNA binding"/>
    <property type="evidence" value="ECO:0007669"/>
    <property type="project" value="InterPro"/>
</dbReference>
<proteinExistence type="predicted"/>
<dbReference type="PANTHER" id="PTHR13408:SF0">
    <property type="entry name" value="DNA-DIRECTED RNA POLYMERASE III SUBUNIT RPC4"/>
    <property type="match status" value="1"/>
</dbReference>
<dbReference type="AlphaFoldDB" id="A0A3B0MQM3"/>
<dbReference type="EMBL" id="UIVT01000002">
    <property type="protein sequence ID" value="SVP92015.1"/>
    <property type="molecule type" value="Genomic_DNA"/>
</dbReference>